<name>A0AAN5HYT4_9BILA</name>
<keyword evidence="1" id="KW-0472">Membrane</keyword>
<protein>
    <recommendedName>
        <fullName evidence="4">G protein-coupled receptor</fullName>
    </recommendedName>
</protein>
<evidence type="ECO:0000313" key="3">
    <source>
        <dbReference type="Proteomes" id="UP001328107"/>
    </source>
</evidence>
<dbReference type="Proteomes" id="UP001328107">
    <property type="component" value="Unassembled WGS sequence"/>
</dbReference>
<feature type="transmembrane region" description="Helical" evidence="1">
    <location>
        <begin position="91"/>
        <end position="116"/>
    </location>
</feature>
<dbReference type="EMBL" id="BTRK01000004">
    <property type="protein sequence ID" value="GMR45406.1"/>
    <property type="molecule type" value="Genomic_DNA"/>
</dbReference>
<accession>A0AAN5HYT4</accession>
<sequence>MLRPIMQTVIGIEAALGIIFHIFVFLIISRMSDKTLLHYKFCLVVSTTHSVLYSVSNAVCVLTYIVDGDAVYSTLNGLVLFLPNWVADLSLVSWIFLAVFAWTTLPAAFMLQYLIIVKHAMPTWRILFFIYHLICFLISTPISTPIFATVALPLPSFAEMLEPTVRSMCVLSTQDRVLVYGGTLFP</sequence>
<keyword evidence="1" id="KW-1133">Transmembrane helix</keyword>
<proteinExistence type="predicted"/>
<feature type="transmembrane region" description="Helical" evidence="1">
    <location>
        <begin position="128"/>
        <end position="152"/>
    </location>
</feature>
<dbReference type="AlphaFoldDB" id="A0AAN5HYT4"/>
<dbReference type="InterPro" id="IPR019421">
    <property type="entry name" value="7TM_GPCR_serpentine_rcpt_Srd"/>
</dbReference>
<reference evidence="3" key="1">
    <citation type="submission" date="2022-10" db="EMBL/GenBank/DDBJ databases">
        <title>Genome assembly of Pristionchus species.</title>
        <authorList>
            <person name="Yoshida K."/>
            <person name="Sommer R.J."/>
        </authorList>
    </citation>
    <scope>NUCLEOTIDE SEQUENCE [LARGE SCALE GENOMIC DNA]</scope>
    <source>
        <strain evidence="3">RS5460</strain>
    </source>
</reference>
<feature type="transmembrane region" description="Helical" evidence="1">
    <location>
        <begin position="41"/>
        <end position="66"/>
    </location>
</feature>
<evidence type="ECO:0000313" key="2">
    <source>
        <dbReference type="EMBL" id="GMR45406.1"/>
    </source>
</evidence>
<organism evidence="2 3">
    <name type="scientific">Pristionchus mayeri</name>
    <dbReference type="NCBI Taxonomy" id="1317129"/>
    <lineage>
        <taxon>Eukaryota</taxon>
        <taxon>Metazoa</taxon>
        <taxon>Ecdysozoa</taxon>
        <taxon>Nematoda</taxon>
        <taxon>Chromadorea</taxon>
        <taxon>Rhabditida</taxon>
        <taxon>Rhabditina</taxon>
        <taxon>Diplogasteromorpha</taxon>
        <taxon>Diplogasteroidea</taxon>
        <taxon>Neodiplogasteridae</taxon>
        <taxon>Pristionchus</taxon>
    </lineage>
</organism>
<evidence type="ECO:0008006" key="4">
    <source>
        <dbReference type="Google" id="ProtNLM"/>
    </source>
</evidence>
<gene>
    <name evidence="2" type="ORF">PMAYCL1PPCAC_15601</name>
</gene>
<feature type="transmembrane region" description="Helical" evidence="1">
    <location>
        <begin position="6"/>
        <end position="29"/>
    </location>
</feature>
<comment type="caution">
    <text evidence="2">The sequence shown here is derived from an EMBL/GenBank/DDBJ whole genome shotgun (WGS) entry which is preliminary data.</text>
</comment>
<evidence type="ECO:0000256" key="1">
    <source>
        <dbReference type="SAM" id="Phobius"/>
    </source>
</evidence>
<keyword evidence="1" id="KW-0812">Transmembrane</keyword>
<keyword evidence="3" id="KW-1185">Reference proteome</keyword>
<dbReference type="Pfam" id="PF10317">
    <property type="entry name" value="7TM_GPCR_Srd"/>
    <property type="match status" value="1"/>
</dbReference>